<comment type="caution">
    <text evidence="1">The sequence shown here is derived from an EMBL/GenBank/DDBJ whole genome shotgun (WGS) entry which is preliminary data.</text>
</comment>
<sequence length="123" mass="13615">MPTLDELLAMIEQMRMGPTGMVHVINTGVAIMRRRYPAGLVDRTFTSRYDLRQITPVMISDELHDIAVRIFNLPTLSEGDLIENDVAGMLDRLEGADQATVLTALIYMHGTEAGALKSRTGIQ</sequence>
<organism evidence="1 2">
    <name type="scientific">Pseudonocardia adelaidensis</name>
    <dbReference type="NCBI Taxonomy" id="648754"/>
    <lineage>
        <taxon>Bacteria</taxon>
        <taxon>Bacillati</taxon>
        <taxon>Actinomycetota</taxon>
        <taxon>Actinomycetes</taxon>
        <taxon>Pseudonocardiales</taxon>
        <taxon>Pseudonocardiaceae</taxon>
        <taxon>Pseudonocardia</taxon>
    </lineage>
</organism>
<reference evidence="2" key="1">
    <citation type="journal article" date="2019" name="Int. J. Syst. Evol. Microbiol.">
        <title>The Global Catalogue of Microorganisms (GCM) 10K type strain sequencing project: providing services to taxonomists for standard genome sequencing and annotation.</title>
        <authorList>
            <consortium name="The Broad Institute Genomics Platform"/>
            <consortium name="The Broad Institute Genome Sequencing Center for Infectious Disease"/>
            <person name="Wu L."/>
            <person name="Ma J."/>
        </authorList>
    </citation>
    <scope>NUCLEOTIDE SEQUENCE [LARGE SCALE GENOMIC DNA]</scope>
    <source>
        <strain evidence="2">JCM 18302</strain>
    </source>
</reference>
<accession>A0ABP9NM87</accession>
<evidence type="ECO:0000313" key="2">
    <source>
        <dbReference type="Proteomes" id="UP001500804"/>
    </source>
</evidence>
<protein>
    <submittedName>
        <fullName evidence="1">Uncharacterized protein</fullName>
    </submittedName>
</protein>
<dbReference type="EMBL" id="BAABJO010000012">
    <property type="protein sequence ID" value="GAA5124132.1"/>
    <property type="molecule type" value="Genomic_DNA"/>
</dbReference>
<gene>
    <name evidence="1" type="ORF">GCM10023320_36870</name>
</gene>
<dbReference type="RefSeq" id="WP_345606364.1">
    <property type="nucleotide sequence ID" value="NZ_BAABJO010000012.1"/>
</dbReference>
<evidence type="ECO:0000313" key="1">
    <source>
        <dbReference type="EMBL" id="GAA5124132.1"/>
    </source>
</evidence>
<name>A0ABP9NM87_9PSEU</name>
<keyword evidence="2" id="KW-1185">Reference proteome</keyword>
<dbReference type="Proteomes" id="UP001500804">
    <property type="component" value="Unassembled WGS sequence"/>
</dbReference>
<proteinExistence type="predicted"/>